<protein>
    <submittedName>
        <fullName evidence="1">Uncharacterized protein</fullName>
    </submittedName>
</protein>
<gene>
    <name evidence="1" type="ORF">J2S34_001802</name>
</gene>
<name>A0ACC6AI22_NITWI</name>
<comment type="caution">
    <text evidence="1">The sequence shown here is derived from an EMBL/GenBank/DDBJ whole genome shotgun (WGS) entry which is preliminary data.</text>
</comment>
<organism evidence="1 2">
    <name type="scientific">Nitrobacter winogradskyi</name>
    <name type="common">Nitrobacter agilis</name>
    <dbReference type="NCBI Taxonomy" id="913"/>
    <lineage>
        <taxon>Bacteria</taxon>
        <taxon>Pseudomonadati</taxon>
        <taxon>Pseudomonadota</taxon>
        <taxon>Alphaproteobacteria</taxon>
        <taxon>Hyphomicrobiales</taxon>
        <taxon>Nitrobacteraceae</taxon>
        <taxon>Nitrobacter</taxon>
    </lineage>
</organism>
<dbReference type="Proteomes" id="UP001205486">
    <property type="component" value="Unassembled WGS sequence"/>
</dbReference>
<sequence length="87" mass="9509">MMRPILMELGIFLIPFAVYAAYLIANRVDFMIAASWPAHIVLRLSLAALVLVVVSFILLANFSGSPPDSTYVPAHLENGKLVPGVER</sequence>
<accession>A0ACC6AI22</accession>
<evidence type="ECO:0000313" key="2">
    <source>
        <dbReference type="Proteomes" id="UP001205486"/>
    </source>
</evidence>
<keyword evidence="2" id="KW-1185">Reference proteome</keyword>
<evidence type="ECO:0000313" key="1">
    <source>
        <dbReference type="EMBL" id="MCP1999354.1"/>
    </source>
</evidence>
<proteinExistence type="predicted"/>
<reference evidence="1" key="1">
    <citation type="submission" date="2022-03" db="EMBL/GenBank/DDBJ databases">
        <title>Interactions between chemoautotrophic and heterotrophic bacteria.</title>
        <authorList>
            <person name="Santoro A."/>
        </authorList>
    </citation>
    <scope>NUCLEOTIDE SEQUENCE</scope>
    <source>
        <strain evidence="1">Nb-106</strain>
    </source>
</reference>
<dbReference type="EMBL" id="JALJZS010000002">
    <property type="protein sequence ID" value="MCP1999354.1"/>
    <property type="molecule type" value="Genomic_DNA"/>
</dbReference>